<dbReference type="Gene3D" id="3.40.630.30">
    <property type="match status" value="1"/>
</dbReference>
<dbReference type="PROSITE" id="PS51186">
    <property type="entry name" value="GNAT"/>
    <property type="match status" value="1"/>
</dbReference>
<dbReference type="CDD" id="cd04301">
    <property type="entry name" value="NAT_SF"/>
    <property type="match status" value="1"/>
</dbReference>
<proteinExistence type="predicted"/>
<organism evidence="2 3">
    <name type="scientific">Leeuwenhoekiella aequorea</name>
    <dbReference type="NCBI Taxonomy" id="283736"/>
    <lineage>
        <taxon>Bacteria</taxon>
        <taxon>Pseudomonadati</taxon>
        <taxon>Bacteroidota</taxon>
        <taxon>Flavobacteriia</taxon>
        <taxon>Flavobacteriales</taxon>
        <taxon>Flavobacteriaceae</taxon>
        <taxon>Leeuwenhoekiella</taxon>
    </lineage>
</organism>
<dbReference type="InterPro" id="IPR016181">
    <property type="entry name" value="Acyl_CoA_acyltransferase"/>
</dbReference>
<evidence type="ECO:0000313" key="2">
    <source>
        <dbReference type="EMBL" id="RXG24833.1"/>
    </source>
</evidence>
<dbReference type="AlphaFoldDB" id="A0A4Q0PDA4"/>
<name>A0A4Q0PDA4_9FLAO</name>
<keyword evidence="3" id="KW-1185">Reference proteome</keyword>
<accession>A0A4Q0PDA4</accession>
<dbReference type="Pfam" id="PF00583">
    <property type="entry name" value="Acetyltransf_1"/>
    <property type="match status" value="1"/>
</dbReference>
<evidence type="ECO:0000259" key="1">
    <source>
        <dbReference type="PROSITE" id="PS51186"/>
    </source>
</evidence>
<dbReference type="InterPro" id="IPR000182">
    <property type="entry name" value="GNAT_dom"/>
</dbReference>
<dbReference type="RefSeq" id="WP_128756547.1">
    <property type="nucleotide sequence ID" value="NZ_QOVM01000001.1"/>
</dbReference>
<dbReference type="Proteomes" id="UP000289238">
    <property type="component" value="Unassembled WGS sequence"/>
</dbReference>
<comment type="caution">
    <text evidence="2">The sequence shown here is derived from an EMBL/GenBank/DDBJ whole genome shotgun (WGS) entry which is preliminary data.</text>
</comment>
<evidence type="ECO:0000313" key="3">
    <source>
        <dbReference type="Proteomes" id="UP000289238"/>
    </source>
</evidence>
<dbReference type="EMBL" id="QOVM01000001">
    <property type="protein sequence ID" value="RXG24833.1"/>
    <property type="molecule type" value="Genomic_DNA"/>
</dbReference>
<sequence>MSKLNVKRLYKEDINNFLPLIQELMGHRLDDAILKERFKEMFDHKYECHGIYVDETLAGVFGLWFATRHYCGKTCEQDHVYIKPEYRSMGLGKQVFKWIYNYAKEKGCETAELNSYVENYPSHKFYLNENYVIKGYHFLKSLD</sequence>
<protein>
    <recommendedName>
        <fullName evidence="1">N-acetyltransferase domain-containing protein</fullName>
    </recommendedName>
</protein>
<dbReference type="OrthoDB" id="9789603at2"/>
<gene>
    <name evidence="2" type="ORF">DSM00_629</name>
</gene>
<dbReference type="SUPFAM" id="SSF55729">
    <property type="entry name" value="Acyl-CoA N-acyltransferases (Nat)"/>
    <property type="match status" value="1"/>
</dbReference>
<reference evidence="2 3" key="1">
    <citation type="submission" date="2018-07" db="EMBL/GenBank/DDBJ databases">
        <title>Leeuwenhoekiella genomics.</title>
        <authorList>
            <person name="Tahon G."/>
            <person name="Willems A."/>
        </authorList>
    </citation>
    <scope>NUCLEOTIDE SEQUENCE [LARGE SCALE GENOMIC DNA]</scope>
    <source>
        <strain evidence="2 3">LMG 22550</strain>
    </source>
</reference>
<feature type="domain" description="N-acetyltransferase" evidence="1">
    <location>
        <begin position="4"/>
        <end position="143"/>
    </location>
</feature>
<dbReference type="GO" id="GO:0016747">
    <property type="term" value="F:acyltransferase activity, transferring groups other than amino-acyl groups"/>
    <property type="evidence" value="ECO:0007669"/>
    <property type="project" value="InterPro"/>
</dbReference>